<evidence type="ECO:0000313" key="2">
    <source>
        <dbReference type="Proteomes" id="UP000003250"/>
    </source>
</evidence>
<dbReference type="Proteomes" id="UP000003250">
    <property type="component" value="Unassembled WGS sequence"/>
</dbReference>
<name>H0HUW8_9HYPH</name>
<dbReference type="GO" id="GO:0009029">
    <property type="term" value="F:lipid-A 4'-kinase activity"/>
    <property type="evidence" value="ECO:0007669"/>
    <property type="project" value="UniProtKB-EC"/>
</dbReference>
<feature type="non-terminal residue" evidence="1">
    <location>
        <position position="33"/>
    </location>
</feature>
<dbReference type="EC" id="2.7.1.130" evidence="1"/>
<dbReference type="EMBL" id="AHAM01000164">
    <property type="protein sequence ID" value="EHK55496.1"/>
    <property type="molecule type" value="Genomic_DNA"/>
</dbReference>
<proteinExistence type="predicted"/>
<keyword evidence="1" id="KW-0808">Transferase</keyword>
<organism evidence="1 2">
    <name type="scientific">Mesorhizobium alhagi CCNWXJ12-2</name>
    <dbReference type="NCBI Taxonomy" id="1107882"/>
    <lineage>
        <taxon>Bacteria</taxon>
        <taxon>Pseudomonadati</taxon>
        <taxon>Pseudomonadota</taxon>
        <taxon>Alphaproteobacteria</taxon>
        <taxon>Hyphomicrobiales</taxon>
        <taxon>Phyllobacteriaceae</taxon>
        <taxon>Allomesorhizobium</taxon>
    </lineage>
</organism>
<sequence>MASEAPPFWWQKPDWRAYALSPVSALYGFVASR</sequence>
<protein>
    <submittedName>
        <fullName evidence="1">Tetraacyldisaccharide 4'-kinase</fullName>
        <ecNumber evidence="1">2.7.1.130</ecNumber>
    </submittedName>
</protein>
<keyword evidence="1" id="KW-0418">Kinase</keyword>
<accession>H0HUW8</accession>
<evidence type="ECO:0000313" key="1">
    <source>
        <dbReference type="EMBL" id="EHK55496.1"/>
    </source>
</evidence>
<dbReference type="AlphaFoldDB" id="H0HUW8"/>
<keyword evidence="2" id="KW-1185">Reference proteome</keyword>
<reference evidence="1 2" key="1">
    <citation type="journal article" date="2012" name="J. Bacteriol.">
        <title>Draft Genome Sequence of Mesorhizobium alhagi CCNWXJ12-2T, a Novel Salt-Resistant Species Isolated from the Desert of Northwestern China.</title>
        <authorList>
            <person name="Zhou M."/>
            <person name="Chen W."/>
            <person name="Chen H."/>
            <person name="Wei G."/>
        </authorList>
    </citation>
    <scope>NUCLEOTIDE SEQUENCE [LARGE SCALE GENOMIC DNA]</scope>
    <source>
        <strain evidence="1 2">CCNWXJ12-2</strain>
    </source>
</reference>
<gene>
    <name evidence="1" type="primary">lpxK</name>
    <name evidence="1" type="ORF">MAXJ12_19847</name>
</gene>